<dbReference type="InParanoid" id="F0XBE7"/>
<name>F0XBE7_GROCL</name>
<proteinExistence type="predicted"/>
<keyword evidence="2" id="KW-1185">Reference proteome</keyword>
<evidence type="ECO:0000313" key="2">
    <source>
        <dbReference type="Proteomes" id="UP000007796"/>
    </source>
</evidence>
<dbReference type="HOGENOM" id="CLU_1390379_0_0_1"/>
<dbReference type="AlphaFoldDB" id="F0XBE7"/>
<sequence>MLHDRQQHVDKVPDPRNVVLDMQTAEEEMRPATARLYAERNCLKATVGIDEESTTVSRITGAHPSRPEPAVEAILDALTLEDMKMDFTTLYLDHHSRALFHTAMSLSTYFLAHNVWDVLAGRMDAAVHAVQADITALAVSAATPPADPVIRERCMALESQEQAFCDLFEAAGSLQAFGGPGITLRIMQNVRKIRKT</sequence>
<dbReference type="RefSeq" id="XP_014174604.1">
    <property type="nucleotide sequence ID" value="XM_014319129.1"/>
</dbReference>
<gene>
    <name evidence="1" type="ORF">CMQ_5384</name>
</gene>
<dbReference type="EMBL" id="GL629756">
    <property type="protein sequence ID" value="EFX05122.1"/>
    <property type="molecule type" value="Genomic_DNA"/>
</dbReference>
<dbReference type="Proteomes" id="UP000007796">
    <property type="component" value="Unassembled WGS sequence"/>
</dbReference>
<dbReference type="GeneID" id="25978700"/>
<protein>
    <submittedName>
        <fullName evidence="1">Uncharacterized protein</fullName>
    </submittedName>
</protein>
<evidence type="ECO:0000313" key="1">
    <source>
        <dbReference type="EMBL" id="EFX05122.1"/>
    </source>
</evidence>
<organism evidence="2">
    <name type="scientific">Grosmannia clavigera (strain kw1407 / UAMH 11150)</name>
    <name type="common">Blue stain fungus</name>
    <name type="synonym">Graphiocladiella clavigera</name>
    <dbReference type="NCBI Taxonomy" id="655863"/>
    <lineage>
        <taxon>Eukaryota</taxon>
        <taxon>Fungi</taxon>
        <taxon>Dikarya</taxon>
        <taxon>Ascomycota</taxon>
        <taxon>Pezizomycotina</taxon>
        <taxon>Sordariomycetes</taxon>
        <taxon>Sordariomycetidae</taxon>
        <taxon>Ophiostomatales</taxon>
        <taxon>Ophiostomataceae</taxon>
        <taxon>Leptographium</taxon>
    </lineage>
</organism>
<reference evidence="1 2" key="1">
    <citation type="journal article" date="2011" name="Proc. Natl. Acad. Sci. U.S.A.">
        <title>Genome and transcriptome analyses of the mountain pine beetle-fungal symbiont Grosmannia clavigera, a lodgepole pine pathogen.</title>
        <authorList>
            <person name="DiGuistini S."/>
            <person name="Wang Y."/>
            <person name="Liao N.Y."/>
            <person name="Taylor G."/>
            <person name="Tanguay P."/>
            <person name="Feau N."/>
            <person name="Henrissat B."/>
            <person name="Chan S.K."/>
            <person name="Hesse-Orce U."/>
            <person name="Alamouti S.M."/>
            <person name="Tsui C.K.M."/>
            <person name="Docking R.T."/>
            <person name="Levasseur A."/>
            <person name="Haridas S."/>
            <person name="Robertson G."/>
            <person name="Birol I."/>
            <person name="Holt R.A."/>
            <person name="Marra M.A."/>
            <person name="Hamelin R.C."/>
            <person name="Hirst M."/>
            <person name="Jones S.J.M."/>
            <person name="Bohlmann J."/>
            <person name="Breuil C."/>
        </authorList>
    </citation>
    <scope>NUCLEOTIDE SEQUENCE [LARGE SCALE GENOMIC DNA]</scope>
    <source>
        <strain evidence="2">kw1407 / UAMH 11150</strain>
    </source>
</reference>
<accession>F0XBE7</accession>